<proteinExistence type="predicted"/>
<feature type="domain" description="HTH cro/C1-type" evidence="1">
    <location>
        <begin position="23"/>
        <end position="77"/>
    </location>
</feature>
<evidence type="ECO:0000259" key="1">
    <source>
        <dbReference type="PROSITE" id="PS50943"/>
    </source>
</evidence>
<dbReference type="SMART" id="SM00530">
    <property type="entry name" value="HTH_XRE"/>
    <property type="match status" value="1"/>
</dbReference>
<dbReference type="SUPFAM" id="SSF47413">
    <property type="entry name" value="lambda repressor-like DNA-binding domains"/>
    <property type="match status" value="1"/>
</dbReference>
<gene>
    <name evidence="2" type="ORF">ABOZ73_08665</name>
</gene>
<dbReference type="GO" id="GO:0003677">
    <property type="term" value="F:DNA binding"/>
    <property type="evidence" value="ECO:0007669"/>
    <property type="project" value="InterPro"/>
</dbReference>
<protein>
    <submittedName>
        <fullName evidence="2">Helix-turn-helix transcriptional regulator</fullName>
    </submittedName>
</protein>
<reference evidence="2" key="1">
    <citation type="submission" date="2024-06" db="EMBL/GenBank/DDBJ databases">
        <title>Caulobacter inopinatus, sp. nov.</title>
        <authorList>
            <person name="Donachie S.P."/>
        </authorList>
    </citation>
    <scope>NUCLEOTIDE SEQUENCE</scope>
    <source>
        <strain evidence="2">73W</strain>
    </source>
</reference>
<dbReference type="EMBL" id="CP158375">
    <property type="protein sequence ID" value="XDO98470.1"/>
    <property type="molecule type" value="Genomic_DNA"/>
</dbReference>
<dbReference type="Pfam" id="PF01381">
    <property type="entry name" value="HTH_3"/>
    <property type="match status" value="1"/>
</dbReference>
<dbReference type="InterPro" id="IPR001387">
    <property type="entry name" value="Cro/C1-type_HTH"/>
</dbReference>
<organism evidence="2">
    <name type="scientific">Caulobacter sp. 73W</name>
    <dbReference type="NCBI Taxonomy" id="3161137"/>
    <lineage>
        <taxon>Bacteria</taxon>
        <taxon>Pseudomonadati</taxon>
        <taxon>Pseudomonadota</taxon>
        <taxon>Alphaproteobacteria</taxon>
        <taxon>Caulobacterales</taxon>
        <taxon>Caulobacteraceae</taxon>
        <taxon>Caulobacter</taxon>
    </lineage>
</organism>
<evidence type="ECO:0000313" key="2">
    <source>
        <dbReference type="EMBL" id="XDO98470.1"/>
    </source>
</evidence>
<dbReference type="RefSeq" id="WP_369062345.1">
    <property type="nucleotide sequence ID" value="NZ_CP158375.1"/>
</dbReference>
<dbReference type="Gene3D" id="1.10.260.40">
    <property type="entry name" value="lambda repressor-like DNA-binding domains"/>
    <property type="match status" value="1"/>
</dbReference>
<dbReference type="PROSITE" id="PS50943">
    <property type="entry name" value="HTH_CROC1"/>
    <property type="match status" value="1"/>
</dbReference>
<name>A0AB39KWY4_9CAUL</name>
<dbReference type="InterPro" id="IPR010982">
    <property type="entry name" value="Lambda_DNA-bd_dom_sf"/>
</dbReference>
<dbReference type="CDD" id="cd00093">
    <property type="entry name" value="HTH_XRE"/>
    <property type="match status" value="1"/>
</dbReference>
<accession>A0AB39KWY4</accession>
<sequence length="116" mass="12837">MDNSAIGIKGRANAFDRAVGERIRLRRRELQIAQPELGRLLGVSFQQIQKYERGVNRLGASKLRDVALALNTSVASLLNEAEAIATPYSELARLLPQLSADDQQVVLQVVRRLAQT</sequence>
<dbReference type="AlphaFoldDB" id="A0AB39KWY4"/>